<accession>A0AAW5AZX1</accession>
<protein>
    <submittedName>
        <fullName evidence="1">ATP-binding protein</fullName>
    </submittedName>
</protein>
<keyword evidence="1" id="KW-0547">Nucleotide-binding</keyword>
<dbReference type="Pfam" id="PF13671">
    <property type="entry name" value="AAA_33"/>
    <property type="match status" value="1"/>
</dbReference>
<organism evidence="1 2">
    <name type="scientific">Oceanobacillus jordanicus</name>
    <dbReference type="NCBI Taxonomy" id="2867266"/>
    <lineage>
        <taxon>Bacteria</taxon>
        <taxon>Bacillati</taxon>
        <taxon>Bacillota</taxon>
        <taxon>Bacilli</taxon>
        <taxon>Bacillales</taxon>
        <taxon>Bacillaceae</taxon>
        <taxon>Oceanobacillus</taxon>
    </lineage>
</organism>
<evidence type="ECO:0000313" key="1">
    <source>
        <dbReference type="EMBL" id="MCG3417802.1"/>
    </source>
</evidence>
<dbReference type="Gene3D" id="3.40.50.300">
    <property type="entry name" value="P-loop containing nucleotide triphosphate hydrolases"/>
    <property type="match status" value="1"/>
</dbReference>
<sequence>MKRLVIMTVGKTHSGKTTFARALEKELDNSFVMDQDNQAAFLNTFYAKLQPEQGPNILKHSLSRLIVHYAIENTDLHLIVCNSNRSQKGRLRLLEGLFNKKQFVRILVHFDIPDDVLMERIFHSKRSTNIFRGAFTNFEEVLLRQQAESQLEDIVDPKEEEADYLFVMKHTEEVDSVIKRIVQISKML</sequence>
<dbReference type="AlphaFoldDB" id="A0AAW5AZX1"/>
<reference evidence="1 2" key="1">
    <citation type="journal article" date="2022" name="Evol. Bioinform. Online">
        <title>Draft Genome Sequence of Oceanobacillus jordanicus Strain GSFE11, a Halotolerant Plant Growth-Promoting Bacterial Endophyte Isolated From the Jordan Valley.</title>
        <authorList>
            <person name="Alhindi T."/>
            <person name="Albdaiwi R."/>
        </authorList>
    </citation>
    <scope>NUCLEOTIDE SEQUENCE [LARGE SCALE GENOMIC DNA]</scope>
    <source>
        <strain evidence="1 2">GSFE11</strain>
    </source>
</reference>
<evidence type="ECO:0000313" key="2">
    <source>
        <dbReference type="Proteomes" id="UP001199631"/>
    </source>
</evidence>
<proteinExistence type="predicted"/>
<dbReference type="SUPFAM" id="SSF52540">
    <property type="entry name" value="P-loop containing nucleoside triphosphate hydrolases"/>
    <property type="match status" value="1"/>
</dbReference>
<keyword evidence="2" id="KW-1185">Reference proteome</keyword>
<dbReference type="RefSeq" id="WP_238017748.1">
    <property type="nucleotide sequence ID" value="NZ_JAIFZM010000001.1"/>
</dbReference>
<comment type="caution">
    <text evidence="1">The sequence shown here is derived from an EMBL/GenBank/DDBJ whole genome shotgun (WGS) entry which is preliminary data.</text>
</comment>
<dbReference type="Proteomes" id="UP001199631">
    <property type="component" value="Unassembled WGS sequence"/>
</dbReference>
<gene>
    <name evidence="1" type="ORF">K3T81_01455</name>
</gene>
<keyword evidence="1" id="KW-0067">ATP-binding</keyword>
<dbReference type="InterPro" id="IPR027417">
    <property type="entry name" value="P-loop_NTPase"/>
</dbReference>
<name>A0AAW5AZX1_9BACI</name>
<dbReference type="EMBL" id="JAIFZM010000001">
    <property type="protein sequence ID" value="MCG3417802.1"/>
    <property type="molecule type" value="Genomic_DNA"/>
</dbReference>
<dbReference type="GO" id="GO:0005524">
    <property type="term" value="F:ATP binding"/>
    <property type="evidence" value="ECO:0007669"/>
    <property type="project" value="UniProtKB-KW"/>
</dbReference>